<organism evidence="2 3">
    <name type="scientific">Aeropyrum pernix</name>
    <dbReference type="NCBI Taxonomy" id="56636"/>
    <lineage>
        <taxon>Archaea</taxon>
        <taxon>Thermoproteota</taxon>
        <taxon>Thermoprotei</taxon>
        <taxon>Desulfurococcales</taxon>
        <taxon>Desulfurococcaceae</taxon>
        <taxon>Aeropyrum</taxon>
    </lineage>
</organism>
<comment type="caution">
    <text evidence="2">The sequence shown here is derived from an EMBL/GenBank/DDBJ whole genome shotgun (WGS) entry which is preliminary data.</text>
</comment>
<evidence type="ECO:0000313" key="3">
    <source>
        <dbReference type="Proteomes" id="UP000291213"/>
    </source>
</evidence>
<accession>A0A401H895</accession>
<feature type="region of interest" description="Disordered" evidence="1">
    <location>
        <begin position="1"/>
        <end position="29"/>
    </location>
</feature>
<dbReference type="Proteomes" id="UP000291213">
    <property type="component" value="Unassembled WGS sequence"/>
</dbReference>
<dbReference type="AlphaFoldDB" id="A0A401H895"/>
<sequence>MAGPPGFEPGTTGCPRAASVGPSPRPRLEGRRSVLAELRARSEWFILYAWSLYSMEALGLLDPKPRRGWRGPRLP</sequence>
<protein>
    <submittedName>
        <fullName evidence="2">Uncharacterized protein</fullName>
    </submittedName>
</protein>
<reference evidence="2 3" key="1">
    <citation type="submission" date="2017-02" db="EMBL/GenBank/DDBJ databases">
        <title>isolation and characterization of a novel temperate virus Aeropyrum globular virus 1 infecting hyperthermophilic archaeon Aeropyrum.</title>
        <authorList>
            <person name="Yumiya M."/>
            <person name="Yoshida T."/>
            <person name="Sako Y."/>
        </authorList>
    </citation>
    <scope>NUCLEOTIDE SEQUENCE [LARGE SCALE GENOMIC DNA]</scope>
    <source>
        <strain evidence="2 3">YK1-12-2013</strain>
    </source>
</reference>
<dbReference type="EMBL" id="BDMD01000011">
    <property type="protein sequence ID" value="GBF08562.1"/>
    <property type="molecule type" value="Genomic_DNA"/>
</dbReference>
<name>A0A401H895_AERPX</name>
<evidence type="ECO:0000256" key="1">
    <source>
        <dbReference type="SAM" id="MobiDB-lite"/>
    </source>
</evidence>
<evidence type="ECO:0000313" key="2">
    <source>
        <dbReference type="EMBL" id="GBF08562.1"/>
    </source>
</evidence>
<gene>
    <name evidence="2" type="ORF">apy_02870</name>
</gene>
<proteinExistence type="predicted"/>